<evidence type="ECO:0008006" key="11">
    <source>
        <dbReference type="Google" id="ProtNLM"/>
    </source>
</evidence>
<comment type="similarity">
    <text evidence="2">Belongs to the ASF1 family.</text>
</comment>
<dbReference type="OrthoDB" id="29755at2759"/>
<dbReference type="GO" id="GO:0005634">
    <property type="term" value="C:nucleus"/>
    <property type="evidence" value="ECO:0007669"/>
    <property type="project" value="UniProtKB-SubCell"/>
</dbReference>
<evidence type="ECO:0000256" key="4">
    <source>
        <dbReference type="ARBA" id="ARBA00023163"/>
    </source>
</evidence>
<dbReference type="GO" id="GO:0000785">
    <property type="term" value="C:chromatin"/>
    <property type="evidence" value="ECO:0007669"/>
    <property type="project" value="TreeGrafter"/>
</dbReference>
<dbReference type="Pfam" id="PF04729">
    <property type="entry name" value="ASF1_hist_chap"/>
    <property type="match status" value="1"/>
</dbReference>
<feature type="compositionally biased region" description="Acidic residues" evidence="7">
    <location>
        <begin position="10"/>
        <end position="25"/>
    </location>
</feature>
<evidence type="ECO:0000313" key="8">
    <source>
        <dbReference type="EMBL" id="CAE0704501.1"/>
    </source>
</evidence>
<evidence type="ECO:0000256" key="7">
    <source>
        <dbReference type="SAM" id="MobiDB-lite"/>
    </source>
</evidence>
<comment type="subcellular location">
    <subcellularLocation>
        <location evidence="1">Nucleus</location>
    </subcellularLocation>
</comment>
<evidence type="ECO:0000313" key="10">
    <source>
        <dbReference type="Proteomes" id="UP000789595"/>
    </source>
</evidence>
<organism evidence="8">
    <name type="scientific">Pelagomonas calceolata</name>
    <dbReference type="NCBI Taxonomy" id="35677"/>
    <lineage>
        <taxon>Eukaryota</taxon>
        <taxon>Sar</taxon>
        <taxon>Stramenopiles</taxon>
        <taxon>Ochrophyta</taxon>
        <taxon>Pelagophyceae</taxon>
        <taxon>Pelagomonadales</taxon>
        <taxon>Pelagomonadaceae</taxon>
        <taxon>Pelagomonas</taxon>
    </lineage>
</organism>
<evidence type="ECO:0000256" key="1">
    <source>
        <dbReference type="ARBA" id="ARBA00004123"/>
    </source>
</evidence>
<dbReference type="PANTHER" id="PTHR12040:SF0">
    <property type="entry name" value="HISTONE CHAPERONE ASF1"/>
    <property type="match status" value="1"/>
</dbReference>
<reference evidence="9" key="2">
    <citation type="submission" date="2021-11" db="EMBL/GenBank/DDBJ databases">
        <authorList>
            <consortium name="Genoscope - CEA"/>
            <person name="William W."/>
        </authorList>
    </citation>
    <scope>NUCLEOTIDE SEQUENCE</scope>
</reference>
<dbReference type="SUPFAM" id="SSF101546">
    <property type="entry name" value="ASF1-like"/>
    <property type="match status" value="1"/>
</dbReference>
<dbReference type="AlphaFoldDB" id="A0A7S4A5L8"/>
<dbReference type="InterPro" id="IPR036747">
    <property type="entry name" value="ASF1-like_sf"/>
</dbReference>
<dbReference type="Proteomes" id="UP000789595">
    <property type="component" value="Unassembled WGS sequence"/>
</dbReference>
<keyword evidence="5" id="KW-0143">Chaperone</keyword>
<dbReference type="GO" id="GO:0006335">
    <property type="term" value="P:DNA replication-dependent chromatin assembly"/>
    <property type="evidence" value="ECO:0007669"/>
    <property type="project" value="TreeGrafter"/>
</dbReference>
<evidence type="ECO:0000256" key="5">
    <source>
        <dbReference type="ARBA" id="ARBA00023186"/>
    </source>
</evidence>
<keyword evidence="4" id="KW-0804">Transcription</keyword>
<dbReference type="GO" id="GO:0042393">
    <property type="term" value="F:histone binding"/>
    <property type="evidence" value="ECO:0007669"/>
    <property type="project" value="TreeGrafter"/>
</dbReference>
<name>A0A7S4A5L8_9STRA</name>
<dbReference type="Gene3D" id="2.60.40.1490">
    <property type="entry name" value="Histone chaperone ASF1-like"/>
    <property type="match status" value="1"/>
</dbReference>
<keyword evidence="10" id="KW-1185">Reference proteome</keyword>
<proteinExistence type="inferred from homology"/>
<dbReference type="InterPro" id="IPR006818">
    <property type="entry name" value="ASF1-like"/>
</dbReference>
<keyword evidence="3" id="KW-0805">Transcription regulation</keyword>
<sequence>MADFAADEPRSDEDEPMEDDNDFLADDAPAASHEPPPQVKQTQPSPVSVANVAPLKNPANFGDDLDFEITFESTRALPGDLEWSVVYVGSADDSARDQTLADVEVGPVPAGTSRFVLSADAPDPAKIPAADLLGVTVVLVCCAYRGQEFLRIGYYVNNEAPEGEAPSKANVTRTLLAEQPRVTRVDIDWGEA</sequence>
<evidence type="ECO:0000256" key="2">
    <source>
        <dbReference type="ARBA" id="ARBA00006051"/>
    </source>
</evidence>
<feature type="compositionally biased region" description="Polar residues" evidence="7">
    <location>
        <begin position="39"/>
        <end position="48"/>
    </location>
</feature>
<dbReference type="EMBL" id="HBIW01023118">
    <property type="protein sequence ID" value="CAE0704501.1"/>
    <property type="molecule type" value="Transcribed_RNA"/>
</dbReference>
<dbReference type="PANTHER" id="PTHR12040">
    <property type="entry name" value="ANTI-SILENCING PROTEIN 1"/>
    <property type="match status" value="1"/>
</dbReference>
<dbReference type="EMBL" id="CAKKNE010000002">
    <property type="protein sequence ID" value="CAH0369795.1"/>
    <property type="molecule type" value="Genomic_DNA"/>
</dbReference>
<evidence type="ECO:0000313" key="9">
    <source>
        <dbReference type="EMBL" id="CAH0369795.1"/>
    </source>
</evidence>
<feature type="region of interest" description="Disordered" evidence="7">
    <location>
        <begin position="1"/>
        <end position="54"/>
    </location>
</feature>
<protein>
    <recommendedName>
        <fullName evidence="11">Anti-silencing function protein 1</fullName>
    </recommendedName>
</protein>
<gene>
    <name evidence="8" type="ORF">PCAL00307_LOCUS19949</name>
    <name evidence="9" type="ORF">PECAL_2P29330</name>
</gene>
<reference evidence="8" key="1">
    <citation type="submission" date="2021-01" db="EMBL/GenBank/DDBJ databases">
        <authorList>
            <person name="Corre E."/>
            <person name="Pelletier E."/>
            <person name="Niang G."/>
            <person name="Scheremetjew M."/>
            <person name="Finn R."/>
            <person name="Kale V."/>
            <person name="Holt S."/>
            <person name="Cochrane G."/>
            <person name="Meng A."/>
            <person name="Brown T."/>
            <person name="Cohen L."/>
        </authorList>
    </citation>
    <scope>NUCLEOTIDE SEQUENCE</scope>
    <source>
        <strain evidence="8">CCMP1756</strain>
    </source>
</reference>
<accession>A0A7S4A5L8</accession>
<evidence type="ECO:0000256" key="6">
    <source>
        <dbReference type="ARBA" id="ARBA00023242"/>
    </source>
</evidence>
<keyword evidence="6" id="KW-0539">Nucleus</keyword>
<evidence type="ECO:0000256" key="3">
    <source>
        <dbReference type="ARBA" id="ARBA00023015"/>
    </source>
</evidence>